<feature type="transmembrane region" description="Helical" evidence="1">
    <location>
        <begin position="351"/>
        <end position="378"/>
    </location>
</feature>
<comment type="caution">
    <text evidence="2">The sequence shown here is derived from an EMBL/GenBank/DDBJ whole genome shotgun (WGS) entry which is preliminary data.</text>
</comment>
<protein>
    <submittedName>
        <fullName evidence="2">Uncharacterized protein</fullName>
    </submittedName>
</protein>
<keyword evidence="1" id="KW-1133">Transmembrane helix</keyword>
<reference evidence="2 3" key="1">
    <citation type="submission" date="2024-04" db="EMBL/GenBank/DDBJ databases">
        <authorList>
            <person name="Rising A."/>
            <person name="Reimegard J."/>
            <person name="Sonavane S."/>
            <person name="Akerstrom W."/>
            <person name="Nylinder S."/>
            <person name="Hedman E."/>
            <person name="Kallberg Y."/>
        </authorList>
    </citation>
    <scope>NUCLEOTIDE SEQUENCE [LARGE SCALE GENOMIC DNA]</scope>
</reference>
<feature type="transmembrane region" description="Helical" evidence="1">
    <location>
        <begin position="298"/>
        <end position="316"/>
    </location>
</feature>
<evidence type="ECO:0000256" key="1">
    <source>
        <dbReference type="SAM" id="Phobius"/>
    </source>
</evidence>
<keyword evidence="1" id="KW-0812">Transmembrane</keyword>
<keyword evidence="1" id="KW-0472">Membrane</keyword>
<dbReference type="PANTHER" id="PTHR35555">
    <property type="entry name" value="ENDONUCLEASE-REVERSE TRANSCRIPTASE"/>
    <property type="match status" value="1"/>
</dbReference>
<accession>A0AAV2AJ90</accession>
<dbReference type="EMBL" id="CAXIEN010000173">
    <property type="protein sequence ID" value="CAL1283916.1"/>
    <property type="molecule type" value="Genomic_DNA"/>
</dbReference>
<evidence type="ECO:0000313" key="2">
    <source>
        <dbReference type="EMBL" id="CAL1283916.1"/>
    </source>
</evidence>
<keyword evidence="3" id="KW-1185">Reference proteome</keyword>
<dbReference type="PANTHER" id="PTHR35555:SF3">
    <property type="entry name" value="ENDONUCLEASE-REVERSE TRANSCRIPTASE"/>
    <property type="match status" value="1"/>
</dbReference>
<evidence type="ECO:0000313" key="3">
    <source>
        <dbReference type="Proteomes" id="UP001497382"/>
    </source>
</evidence>
<gene>
    <name evidence="2" type="ORF">LARSCL_LOCUS12883</name>
</gene>
<feature type="transmembrane region" description="Helical" evidence="1">
    <location>
        <begin position="269"/>
        <end position="286"/>
    </location>
</feature>
<sequence length="384" mass="44595">MVFTTLSNLDFKWGVHSDCVDEILTDDVPLEMSSHSPKSQRSVSMTSRFYEAETEDQNVRSFIENTSANVKPKNADAKLRQSRHLPYWAWYLIARSHGIRRFIKEIEYDASLIDRHLSFTQHFLPFNQDDIWQESLWIAEDDNDEEYVNYQPNTRHSMSVSKKDINPRMRVSAPNIRNVNQQGEISVLFAPITDNVDTTDDQSSVSEFEWNYFREDKAFIPVQRVIKASKNMPEDSTTTPHTMTDAELMHHFWKLNCRLRFSSYALQRWYASFVSLVLLRCSTYLVHWLGHPATIYDILQFALPLIMMVVLSTAIAEVNFESQRVLRCIYPTVQRIKPLQYMALNPLQMSVYGFGMTHGTIVTVVFAMLVGFVSKIVITEMTKS</sequence>
<dbReference type="AlphaFoldDB" id="A0AAV2AJ90"/>
<proteinExistence type="predicted"/>
<name>A0AAV2AJ90_9ARAC</name>
<dbReference type="Proteomes" id="UP001497382">
    <property type="component" value="Unassembled WGS sequence"/>
</dbReference>
<organism evidence="2 3">
    <name type="scientific">Larinioides sclopetarius</name>
    <dbReference type="NCBI Taxonomy" id="280406"/>
    <lineage>
        <taxon>Eukaryota</taxon>
        <taxon>Metazoa</taxon>
        <taxon>Ecdysozoa</taxon>
        <taxon>Arthropoda</taxon>
        <taxon>Chelicerata</taxon>
        <taxon>Arachnida</taxon>
        <taxon>Araneae</taxon>
        <taxon>Araneomorphae</taxon>
        <taxon>Entelegynae</taxon>
        <taxon>Araneoidea</taxon>
        <taxon>Araneidae</taxon>
        <taxon>Larinioides</taxon>
    </lineage>
</organism>